<dbReference type="AlphaFoldDB" id="A0A8H5M2A5"/>
<feature type="region of interest" description="Disordered" evidence="1">
    <location>
        <begin position="592"/>
        <end position="624"/>
    </location>
</feature>
<feature type="compositionally biased region" description="Polar residues" evidence="1">
    <location>
        <begin position="142"/>
        <end position="155"/>
    </location>
</feature>
<feature type="compositionally biased region" description="Basic and acidic residues" evidence="1">
    <location>
        <begin position="107"/>
        <end position="120"/>
    </location>
</feature>
<comment type="caution">
    <text evidence="2">The sequence shown here is derived from an EMBL/GenBank/DDBJ whole genome shotgun (WGS) entry which is preliminary data.</text>
</comment>
<dbReference type="EMBL" id="JAACJN010000075">
    <property type="protein sequence ID" value="KAF5378665.1"/>
    <property type="molecule type" value="Genomic_DNA"/>
</dbReference>
<proteinExistence type="predicted"/>
<sequence length="624" mass="70302">MVNLEIDQDDDSPGVDLLSSPTSTYEGSDESGPGDEYSLAQQATGCWSSSSEENCDEIAQNTLPSISENPPLEREAVITLTTKPSTRRSTRAFTGTRRRLVESPITDSEKSTHDRDREFVPSEPSPVKPIHRGRSKPKTKQETFNKPQIRYSSPERNIAEKESLSRSDKDEVARLAPHGHRCVITHLEGLEVEFCHLLKRTTPPDLIRRVEWFIGLSPGTLFVNSRWNIISFIKTIHTYFDHAGFILIPNDPLVFSALRDLLQHNREAVSSDQRRRYDEPTELSKYTAAEEKDLTDQPRPSQPQPGPSKLEARPSPNKPQPNNAQHHSKPTTFRYKVYALCNNIPSSRRWSRLVLDGSRESGYKETKSYIDYHYPFTHPDLQQIESHVHPVFALAHARQNLDLLPYKERYDLLNSQPEILRLSILTEGWFSKSTIVPADFLGARIRDPGLPQDVVTTSPRRASTKSKGKGKAESQDAEKNSASGRIAPHREIDPELNNYYWKVRAPTDALAHEVLEDLREQLRVTNPRITVEAFDPTKPLGYTMTRSKTRASWSESQQSSIPYQQPAPIGSNQIPSLPRSRVNAASVAIAEARNDTIGSVSAGPLRSGSISPRKRARTTDKDND</sequence>
<feature type="compositionally biased region" description="Basic and acidic residues" evidence="1">
    <location>
        <begin position="470"/>
        <end position="479"/>
    </location>
</feature>
<dbReference type="OrthoDB" id="3133596at2759"/>
<feature type="compositionally biased region" description="Polar residues" evidence="1">
    <location>
        <begin position="59"/>
        <end position="68"/>
    </location>
</feature>
<feature type="compositionally biased region" description="Basic and acidic residues" evidence="1">
    <location>
        <begin position="268"/>
        <end position="279"/>
    </location>
</feature>
<reference evidence="2 3" key="1">
    <citation type="journal article" date="2020" name="ISME J.">
        <title>Uncovering the hidden diversity of litter-decomposition mechanisms in mushroom-forming fungi.</title>
        <authorList>
            <person name="Floudas D."/>
            <person name="Bentzer J."/>
            <person name="Ahren D."/>
            <person name="Johansson T."/>
            <person name="Persson P."/>
            <person name="Tunlid A."/>
        </authorList>
    </citation>
    <scope>NUCLEOTIDE SEQUENCE [LARGE SCALE GENOMIC DNA]</scope>
    <source>
        <strain evidence="2 3">CBS 406.79</strain>
    </source>
</reference>
<protein>
    <submittedName>
        <fullName evidence="2">Uncharacterized protein</fullName>
    </submittedName>
</protein>
<accession>A0A8H5M2A5</accession>
<feature type="region of interest" description="Disordered" evidence="1">
    <location>
        <begin position="1"/>
        <end position="171"/>
    </location>
</feature>
<organism evidence="2 3">
    <name type="scientific">Collybiopsis confluens</name>
    <dbReference type="NCBI Taxonomy" id="2823264"/>
    <lineage>
        <taxon>Eukaryota</taxon>
        <taxon>Fungi</taxon>
        <taxon>Dikarya</taxon>
        <taxon>Basidiomycota</taxon>
        <taxon>Agaricomycotina</taxon>
        <taxon>Agaricomycetes</taxon>
        <taxon>Agaricomycetidae</taxon>
        <taxon>Agaricales</taxon>
        <taxon>Marasmiineae</taxon>
        <taxon>Omphalotaceae</taxon>
        <taxon>Collybiopsis</taxon>
    </lineage>
</organism>
<feature type="region of interest" description="Disordered" evidence="1">
    <location>
        <begin position="451"/>
        <end position="484"/>
    </location>
</feature>
<feature type="compositionally biased region" description="Basic residues" evidence="1">
    <location>
        <begin position="129"/>
        <end position="138"/>
    </location>
</feature>
<feature type="compositionally biased region" description="Basic and acidic residues" evidence="1">
    <location>
        <begin position="157"/>
        <end position="171"/>
    </location>
</feature>
<feature type="region of interest" description="Disordered" evidence="1">
    <location>
        <begin position="540"/>
        <end position="577"/>
    </location>
</feature>
<keyword evidence="3" id="KW-1185">Reference proteome</keyword>
<evidence type="ECO:0000313" key="3">
    <source>
        <dbReference type="Proteomes" id="UP000518752"/>
    </source>
</evidence>
<feature type="compositionally biased region" description="Acidic residues" evidence="1">
    <location>
        <begin position="1"/>
        <end position="13"/>
    </location>
</feature>
<feature type="region of interest" description="Disordered" evidence="1">
    <location>
        <begin position="268"/>
        <end position="329"/>
    </location>
</feature>
<feature type="compositionally biased region" description="Polar residues" evidence="1">
    <location>
        <begin position="544"/>
        <end position="563"/>
    </location>
</feature>
<evidence type="ECO:0000256" key="1">
    <source>
        <dbReference type="SAM" id="MobiDB-lite"/>
    </source>
</evidence>
<name>A0A8H5M2A5_9AGAR</name>
<dbReference type="Proteomes" id="UP000518752">
    <property type="component" value="Unassembled WGS sequence"/>
</dbReference>
<gene>
    <name evidence="2" type="ORF">D9757_009552</name>
</gene>
<evidence type="ECO:0000313" key="2">
    <source>
        <dbReference type="EMBL" id="KAF5378665.1"/>
    </source>
</evidence>
<feature type="compositionally biased region" description="Polar residues" evidence="1">
    <location>
        <begin position="39"/>
        <end position="52"/>
    </location>
</feature>